<dbReference type="OrthoDB" id="1524207at2"/>
<accession>A0A3P3WGL5</accession>
<evidence type="ECO:0000313" key="2">
    <source>
        <dbReference type="Proteomes" id="UP000275719"/>
    </source>
</evidence>
<dbReference type="AlphaFoldDB" id="A0A3P3WGL5"/>
<proteinExistence type="predicted"/>
<name>A0A3P3WGL5_9FLAO</name>
<reference evidence="1 2" key="1">
    <citation type="submission" date="2018-11" db="EMBL/GenBank/DDBJ databases">
        <title>Flavobacterium sp. nov., YIM 102701-2 draft genome.</title>
        <authorList>
            <person name="Li G."/>
            <person name="Jiang Y."/>
        </authorList>
    </citation>
    <scope>NUCLEOTIDE SEQUENCE [LARGE SCALE GENOMIC DNA]</scope>
    <source>
        <strain evidence="1 2">YIM 102701-2</strain>
    </source>
</reference>
<organism evidence="1 2">
    <name type="scientific">Paenimyroides tangerinum</name>
    <dbReference type="NCBI Taxonomy" id="2488728"/>
    <lineage>
        <taxon>Bacteria</taxon>
        <taxon>Pseudomonadati</taxon>
        <taxon>Bacteroidota</taxon>
        <taxon>Flavobacteriia</taxon>
        <taxon>Flavobacteriales</taxon>
        <taxon>Flavobacteriaceae</taxon>
        <taxon>Paenimyroides</taxon>
    </lineage>
</organism>
<keyword evidence="2" id="KW-1185">Reference proteome</keyword>
<evidence type="ECO:0000313" key="1">
    <source>
        <dbReference type="EMBL" id="RRJ93186.1"/>
    </source>
</evidence>
<comment type="caution">
    <text evidence="1">The sequence shown here is derived from an EMBL/GenBank/DDBJ whole genome shotgun (WGS) entry which is preliminary data.</text>
</comment>
<sequence>MFNRSILVLFFFIGNYLFAQNKPQSKIFLEQFKPLIGQYFEGEIVSGGKEGDGFVGKRLLMEVMSYDDREVKIPFYVGDDKSRTWVLSYSNNVLTLKHDHRHKDGSADEVTFYGGTATNEGSDVIQVFPADNETCQMIDYACQNVWWITMDGTTYTYNLRRIGTDRLFTVKFDLSKPVKSDYKPW</sequence>
<dbReference type="Proteomes" id="UP000275719">
    <property type="component" value="Unassembled WGS sequence"/>
</dbReference>
<protein>
    <submittedName>
        <fullName evidence="1">Uncharacterized protein</fullName>
    </submittedName>
</protein>
<gene>
    <name evidence="1" type="ORF">EG240_01205</name>
</gene>
<dbReference type="EMBL" id="RQVQ01000002">
    <property type="protein sequence ID" value="RRJ93186.1"/>
    <property type="molecule type" value="Genomic_DNA"/>
</dbReference>